<dbReference type="EMBL" id="LCJM01000037">
    <property type="protein sequence ID" value="KKT77619.1"/>
    <property type="molecule type" value="Genomic_DNA"/>
</dbReference>
<evidence type="ECO:0000313" key="2">
    <source>
        <dbReference type="Proteomes" id="UP000034889"/>
    </source>
</evidence>
<accession>A0A0G1N0D1</accession>
<reference evidence="1 2" key="1">
    <citation type="journal article" date="2015" name="Nature">
        <title>rRNA introns, odd ribosomes, and small enigmatic genomes across a large radiation of phyla.</title>
        <authorList>
            <person name="Brown C.T."/>
            <person name="Hug L.A."/>
            <person name="Thomas B.C."/>
            <person name="Sharon I."/>
            <person name="Castelle C.J."/>
            <person name="Singh A."/>
            <person name="Wilkins M.J."/>
            <person name="Williams K.H."/>
            <person name="Banfield J.F."/>
        </authorList>
    </citation>
    <scope>NUCLEOTIDE SEQUENCE [LARGE SCALE GENOMIC DNA]</scope>
</reference>
<dbReference type="Pfam" id="PF18924">
    <property type="entry name" value="DUF5674"/>
    <property type="match status" value="1"/>
</dbReference>
<name>A0A0G1N0D1_9BACT</name>
<dbReference type="Proteomes" id="UP000034889">
    <property type="component" value="Unassembled WGS sequence"/>
</dbReference>
<sequence length="116" mass="13126">MEIKIVKDQISLEEISKIAERIFGDFAKAVVDIEQKIMGVGGELHADIEAKLMEECVSKRENTWGINIYPKMTGEDMIEFDSMVNIKPALGNRTRGVENNEIKDKIRKVCSSLIKI</sequence>
<dbReference type="InterPro" id="IPR043731">
    <property type="entry name" value="DUF5674"/>
</dbReference>
<organism evidence="1 2">
    <name type="scientific">Candidatus Giovannonibacteria bacterium GW2011_GWC2_44_8</name>
    <dbReference type="NCBI Taxonomy" id="1618657"/>
    <lineage>
        <taxon>Bacteria</taxon>
        <taxon>Candidatus Giovannoniibacteriota</taxon>
    </lineage>
</organism>
<proteinExistence type="predicted"/>
<evidence type="ECO:0000313" key="1">
    <source>
        <dbReference type="EMBL" id="KKT77619.1"/>
    </source>
</evidence>
<protein>
    <submittedName>
        <fullName evidence="1">Uncharacterized protein</fullName>
    </submittedName>
</protein>
<gene>
    <name evidence="1" type="ORF">UW74_C0037G0003</name>
</gene>
<dbReference type="AlphaFoldDB" id="A0A0G1N0D1"/>
<comment type="caution">
    <text evidence="1">The sequence shown here is derived from an EMBL/GenBank/DDBJ whole genome shotgun (WGS) entry which is preliminary data.</text>
</comment>